<gene>
    <name evidence="2" type="ORF">GSB_154775</name>
</gene>
<organism evidence="2 3">
    <name type="scientific">Giardia intestinalis</name>
    <name type="common">Giardia lamblia</name>
    <dbReference type="NCBI Taxonomy" id="5741"/>
    <lineage>
        <taxon>Eukaryota</taxon>
        <taxon>Metamonada</taxon>
        <taxon>Diplomonadida</taxon>
        <taxon>Hexamitidae</taxon>
        <taxon>Giardiinae</taxon>
        <taxon>Giardia</taxon>
    </lineage>
</organism>
<dbReference type="Gene3D" id="2.10.220.10">
    <property type="entry name" value="Hormone Receptor, Insulin-like Growth Factor Receptor 1, Chain A, domain 2"/>
    <property type="match status" value="1"/>
</dbReference>
<keyword evidence="1" id="KW-0732">Signal</keyword>
<sequence length="132" mass="14059">MPGKFLLIGVILQLAGAVRVAGGDYGNGSFSATDRNSKSMNSEHNNADNCNIQDCLRCSSETTPETEEVRIICAECSGTKKLSPLKDACLTDCPAGTYTDRIMSAYSVTHRVQSAIVMPNQPPAPPATLGMY</sequence>
<evidence type="ECO:0000313" key="2">
    <source>
        <dbReference type="EMBL" id="ESU40432.1"/>
    </source>
</evidence>
<proteinExistence type="predicted"/>
<dbReference type="AlphaFoldDB" id="V6TPZ9"/>
<dbReference type="OrthoDB" id="300641at2759"/>
<reference evidence="2 3" key="2">
    <citation type="journal article" date="2013" name="Genome Biol. Evol.">
        <title>Genome sequencing of Giardia lamblia genotypes A2 and B isolates (DH and GS) and comparative analysis with the genomes of genotypes A1 and E (WB and Pig).</title>
        <authorList>
            <person name="Adam R.D."/>
            <person name="Dahlstrom E.W."/>
            <person name="Martens C.A."/>
            <person name="Bruno D.P."/>
            <person name="Barbian K.D."/>
            <person name="Ricklefs S.M."/>
            <person name="Hernandez M.M."/>
            <person name="Narla N.P."/>
            <person name="Patel R.B."/>
            <person name="Porcella S.F."/>
            <person name="Nash T.E."/>
        </authorList>
    </citation>
    <scope>NUCLEOTIDE SEQUENCE [LARGE SCALE GENOMIC DNA]</scope>
    <source>
        <strain evidence="2 3">GS</strain>
    </source>
</reference>
<protein>
    <submittedName>
        <fullName evidence="2">Kinesin-like protein KIF2</fullName>
    </submittedName>
</protein>
<dbReference type="Proteomes" id="UP000018040">
    <property type="component" value="Unassembled WGS sequence"/>
</dbReference>
<comment type="caution">
    <text evidence="2">The sequence shown here is derived from an EMBL/GenBank/DDBJ whole genome shotgun (WGS) entry which is preliminary data.</text>
</comment>
<evidence type="ECO:0000313" key="3">
    <source>
        <dbReference type="Proteomes" id="UP000018040"/>
    </source>
</evidence>
<reference evidence="3" key="1">
    <citation type="submission" date="2012-02" db="EMBL/GenBank/DDBJ databases">
        <title>Genome sequencing of Giardia lamblia Genotypes A2 and B isolates (DH and GS) and comparative analysis with the genomes of Genotypes A1 and E (WB and Pig).</title>
        <authorList>
            <person name="Adam R."/>
            <person name="Dahlstrom E."/>
            <person name="Martens C."/>
            <person name="Bruno D."/>
            <person name="Barbian K."/>
            <person name="Porcella S.F."/>
            <person name="Nash T."/>
        </authorList>
    </citation>
    <scope>NUCLEOTIDE SEQUENCE</scope>
    <source>
        <strain evidence="3">GS</strain>
    </source>
</reference>
<name>V6TPZ9_GIAIN</name>
<evidence type="ECO:0000256" key="1">
    <source>
        <dbReference type="SAM" id="SignalP"/>
    </source>
</evidence>
<accession>V6TPZ9</accession>
<feature type="signal peptide" evidence="1">
    <location>
        <begin position="1"/>
        <end position="17"/>
    </location>
</feature>
<feature type="chain" id="PRO_5004751839" evidence="1">
    <location>
        <begin position="18"/>
        <end position="132"/>
    </location>
</feature>
<dbReference type="EMBL" id="AHHH01000226">
    <property type="protein sequence ID" value="ESU40432.1"/>
    <property type="molecule type" value="Genomic_DNA"/>
</dbReference>